<evidence type="ECO:0000259" key="10">
    <source>
        <dbReference type="PROSITE" id="PS50157"/>
    </source>
</evidence>
<feature type="compositionally biased region" description="Basic and acidic residues" evidence="9">
    <location>
        <begin position="1"/>
        <end position="11"/>
    </location>
</feature>
<feature type="domain" description="C2H2-type" evidence="10">
    <location>
        <begin position="139"/>
        <end position="161"/>
    </location>
</feature>
<dbReference type="GO" id="GO:0008270">
    <property type="term" value="F:zinc ion binding"/>
    <property type="evidence" value="ECO:0007669"/>
    <property type="project" value="UniProtKB-KW"/>
</dbReference>
<keyword evidence="4 8" id="KW-0863">Zinc-finger</keyword>
<evidence type="ECO:0000256" key="5">
    <source>
        <dbReference type="ARBA" id="ARBA00022833"/>
    </source>
</evidence>
<feature type="region of interest" description="Disordered" evidence="9">
    <location>
        <begin position="1"/>
        <end position="25"/>
    </location>
</feature>
<dbReference type="SUPFAM" id="SSF57667">
    <property type="entry name" value="beta-beta-alpha zinc fingers"/>
    <property type="match status" value="2"/>
</dbReference>
<dbReference type="PROSITE" id="PS50157">
    <property type="entry name" value="ZINC_FINGER_C2H2_2"/>
    <property type="match status" value="1"/>
</dbReference>
<dbReference type="PROSITE" id="PS00028">
    <property type="entry name" value="ZINC_FINGER_C2H2_1"/>
    <property type="match status" value="1"/>
</dbReference>
<gene>
    <name evidence="11" type="ORF">MELIAE_LOCUS2454</name>
</gene>
<evidence type="ECO:0000313" key="12">
    <source>
        <dbReference type="Proteomes" id="UP001154078"/>
    </source>
</evidence>
<keyword evidence="7" id="KW-0539">Nucleus</keyword>
<protein>
    <recommendedName>
        <fullName evidence="10">C2H2-type domain-containing protein</fullName>
    </recommendedName>
</protein>
<sequence length="302" mass="35010">MEQIVVKKEPVDNFDGPSTSADQERLLTSGIAIKQEIKELDDGDKSMVYDESGVKEESEMSTDVENYVDEPELVEIKFEAEDKTFLDQGSEINDGDEESDNYSSRNEEKDEDEGVFETNIEMEYHGVECDDMSGNKKLFKCEICFKRYKSNSSLKTHLKIHDKTSYLKCNFCEYSAAKLWCLNTHIVTKHKSKIEGDNKIKINYKIHECSKCSYSTVYKSSYTRHINKCLKLENIKWYKCGVCYYKSTLQINVTNHAKSHNEIKEFKCLFCKYQTNAKQSLDNHILNKHSDCLNKDNTNLIT</sequence>
<feature type="region of interest" description="Disordered" evidence="9">
    <location>
        <begin position="87"/>
        <end position="113"/>
    </location>
</feature>
<dbReference type="Proteomes" id="UP001154078">
    <property type="component" value="Chromosome 11"/>
</dbReference>
<dbReference type="GO" id="GO:0003677">
    <property type="term" value="F:DNA binding"/>
    <property type="evidence" value="ECO:0007669"/>
    <property type="project" value="UniProtKB-KW"/>
</dbReference>
<evidence type="ECO:0000313" key="11">
    <source>
        <dbReference type="EMBL" id="CAH0549255.1"/>
    </source>
</evidence>
<comment type="subcellular location">
    <subcellularLocation>
        <location evidence="1">Nucleus</location>
    </subcellularLocation>
</comment>
<keyword evidence="5" id="KW-0862">Zinc</keyword>
<evidence type="ECO:0000256" key="9">
    <source>
        <dbReference type="SAM" id="MobiDB-lite"/>
    </source>
</evidence>
<keyword evidence="6" id="KW-0238">DNA-binding</keyword>
<evidence type="ECO:0000256" key="8">
    <source>
        <dbReference type="PROSITE-ProRule" id="PRU00042"/>
    </source>
</evidence>
<dbReference type="InterPro" id="IPR036236">
    <property type="entry name" value="Znf_C2H2_sf"/>
</dbReference>
<evidence type="ECO:0000256" key="4">
    <source>
        <dbReference type="ARBA" id="ARBA00022771"/>
    </source>
</evidence>
<dbReference type="OrthoDB" id="3561125at2759"/>
<proteinExistence type="predicted"/>
<evidence type="ECO:0000256" key="1">
    <source>
        <dbReference type="ARBA" id="ARBA00004123"/>
    </source>
</evidence>
<keyword evidence="3" id="KW-0677">Repeat</keyword>
<dbReference type="EMBL" id="OV121142">
    <property type="protein sequence ID" value="CAH0549255.1"/>
    <property type="molecule type" value="Genomic_DNA"/>
</dbReference>
<dbReference type="GO" id="GO:0005634">
    <property type="term" value="C:nucleus"/>
    <property type="evidence" value="ECO:0007669"/>
    <property type="project" value="UniProtKB-SubCell"/>
</dbReference>
<dbReference type="SMART" id="SM00355">
    <property type="entry name" value="ZnF_C2H2"/>
    <property type="match status" value="5"/>
</dbReference>
<dbReference type="InterPro" id="IPR013087">
    <property type="entry name" value="Znf_C2H2_type"/>
</dbReference>
<dbReference type="Gene3D" id="3.30.160.60">
    <property type="entry name" value="Classic Zinc Finger"/>
    <property type="match status" value="3"/>
</dbReference>
<keyword evidence="2" id="KW-0479">Metal-binding</keyword>
<accession>A0A9P0AVS8</accession>
<dbReference type="Pfam" id="PF00096">
    <property type="entry name" value="zf-C2H2"/>
    <property type="match status" value="1"/>
</dbReference>
<reference evidence="11" key="1">
    <citation type="submission" date="2021-12" db="EMBL/GenBank/DDBJ databases">
        <authorList>
            <person name="King R."/>
        </authorList>
    </citation>
    <scope>NUCLEOTIDE SEQUENCE</scope>
</reference>
<evidence type="ECO:0000256" key="7">
    <source>
        <dbReference type="ARBA" id="ARBA00023242"/>
    </source>
</evidence>
<evidence type="ECO:0000256" key="6">
    <source>
        <dbReference type="ARBA" id="ARBA00023125"/>
    </source>
</evidence>
<organism evidence="11 12">
    <name type="scientific">Brassicogethes aeneus</name>
    <name type="common">Rape pollen beetle</name>
    <name type="synonym">Meligethes aeneus</name>
    <dbReference type="NCBI Taxonomy" id="1431903"/>
    <lineage>
        <taxon>Eukaryota</taxon>
        <taxon>Metazoa</taxon>
        <taxon>Ecdysozoa</taxon>
        <taxon>Arthropoda</taxon>
        <taxon>Hexapoda</taxon>
        <taxon>Insecta</taxon>
        <taxon>Pterygota</taxon>
        <taxon>Neoptera</taxon>
        <taxon>Endopterygota</taxon>
        <taxon>Coleoptera</taxon>
        <taxon>Polyphaga</taxon>
        <taxon>Cucujiformia</taxon>
        <taxon>Nitidulidae</taxon>
        <taxon>Meligethinae</taxon>
        <taxon>Brassicogethes</taxon>
    </lineage>
</organism>
<evidence type="ECO:0000256" key="2">
    <source>
        <dbReference type="ARBA" id="ARBA00022723"/>
    </source>
</evidence>
<keyword evidence="12" id="KW-1185">Reference proteome</keyword>
<dbReference type="PANTHER" id="PTHR24392:SF56">
    <property type="entry name" value="ZINC FINGER PROTEIN 510"/>
    <property type="match status" value="1"/>
</dbReference>
<dbReference type="AlphaFoldDB" id="A0A9P0AVS8"/>
<evidence type="ECO:0000256" key="3">
    <source>
        <dbReference type="ARBA" id="ARBA00022737"/>
    </source>
</evidence>
<dbReference type="PANTHER" id="PTHR24392">
    <property type="entry name" value="ZINC FINGER PROTEIN"/>
    <property type="match status" value="1"/>
</dbReference>
<name>A0A9P0AVS8_BRAAE</name>